<dbReference type="InterPro" id="IPR059120">
    <property type="entry name" value="Cullin-like_AB"/>
</dbReference>
<evidence type="ECO:0000256" key="4">
    <source>
        <dbReference type="ARBA" id="ARBA00022786"/>
    </source>
</evidence>
<dbReference type="InterPro" id="IPR036388">
    <property type="entry name" value="WH-like_DNA-bd_sf"/>
</dbReference>
<dbReference type="PANTHER" id="PTHR45957:SF1">
    <property type="entry name" value="ANAPHASE-PROMOTING COMPLEX SUBUNIT 2"/>
    <property type="match status" value="1"/>
</dbReference>
<dbReference type="SMART" id="SM00182">
    <property type="entry name" value="CULLIN"/>
    <property type="match status" value="1"/>
</dbReference>
<dbReference type="Pfam" id="PF08672">
    <property type="entry name" value="ANAPC2"/>
    <property type="match status" value="1"/>
</dbReference>
<dbReference type="InterPro" id="IPR016158">
    <property type="entry name" value="Cullin_homology"/>
</dbReference>
<dbReference type="AlphaFoldDB" id="A0A2H8TG57"/>
<evidence type="ECO:0000256" key="6">
    <source>
        <dbReference type="PROSITE-ProRule" id="PRU00330"/>
    </source>
</evidence>
<evidence type="ECO:0000313" key="8">
    <source>
        <dbReference type="EMBL" id="MBW13097.1"/>
    </source>
</evidence>
<dbReference type="Pfam" id="PF26557">
    <property type="entry name" value="Cullin_AB"/>
    <property type="match status" value="1"/>
</dbReference>
<dbReference type="EMBL" id="GFXV01001292">
    <property type="protein sequence ID" value="MBW13097.1"/>
    <property type="molecule type" value="Transcribed_RNA"/>
</dbReference>
<dbReference type="GO" id="GO:0005680">
    <property type="term" value="C:anaphase-promoting complex"/>
    <property type="evidence" value="ECO:0007669"/>
    <property type="project" value="TreeGrafter"/>
</dbReference>
<reference evidence="8" key="1">
    <citation type="submission" date="2017-10" db="EMBL/GenBank/DDBJ databases">
        <title>Transcriptome Assembly of Sugarcane Aphid Adults.</title>
        <authorList>
            <person name="Scully E.D."/>
            <person name="Palmer N.A."/>
            <person name="Geib S.M."/>
            <person name="Sarath G."/>
            <person name="Sattler S.E."/>
        </authorList>
    </citation>
    <scope>NUCLEOTIDE SEQUENCE</scope>
    <source>
        <tissue evidence="8">Whole body</tissue>
    </source>
</reference>
<dbReference type="OrthoDB" id="5581181at2759"/>
<dbReference type="SUPFAM" id="SSF75632">
    <property type="entry name" value="Cullin homology domain"/>
    <property type="match status" value="1"/>
</dbReference>
<keyword evidence="2" id="KW-0132">Cell division</keyword>
<name>A0A2H8TG57_9HEMI</name>
<dbReference type="Pfam" id="PF25773">
    <property type="entry name" value="TPR_ANAPC2"/>
    <property type="match status" value="1"/>
</dbReference>
<accession>A0A2H8TG57</accession>
<evidence type="ECO:0000256" key="2">
    <source>
        <dbReference type="ARBA" id="ARBA00022618"/>
    </source>
</evidence>
<dbReference type="InterPro" id="IPR044554">
    <property type="entry name" value="ANAPC2"/>
</dbReference>
<protein>
    <recommendedName>
        <fullName evidence="1">Anaphase-promoting complex subunit 2</fullName>
    </recommendedName>
</protein>
<dbReference type="InterPro" id="IPR036390">
    <property type="entry name" value="WH_DNA-bd_sf"/>
</dbReference>
<proteinExistence type="inferred from homology"/>
<keyword evidence="3" id="KW-0498">Mitosis</keyword>
<dbReference type="GO" id="GO:0031625">
    <property type="term" value="F:ubiquitin protein ligase binding"/>
    <property type="evidence" value="ECO:0007669"/>
    <property type="project" value="InterPro"/>
</dbReference>
<organism evidence="8">
    <name type="scientific">Melanaphis sacchari</name>
    <dbReference type="NCBI Taxonomy" id="742174"/>
    <lineage>
        <taxon>Eukaryota</taxon>
        <taxon>Metazoa</taxon>
        <taxon>Ecdysozoa</taxon>
        <taxon>Arthropoda</taxon>
        <taxon>Hexapoda</taxon>
        <taxon>Insecta</taxon>
        <taxon>Pterygota</taxon>
        <taxon>Neoptera</taxon>
        <taxon>Paraneoptera</taxon>
        <taxon>Hemiptera</taxon>
        <taxon>Sternorrhyncha</taxon>
        <taxon>Aphidomorpha</taxon>
        <taxon>Aphidoidea</taxon>
        <taxon>Aphididae</taxon>
        <taxon>Aphidini</taxon>
        <taxon>Melanaphis</taxon>
    </lineage>
</organism>
<dbReference type="GO" id="GO:0051301">
    <property type="term" value="P:cell division"/>
    <property type="evidence" value="ECO:0007669"/>
    <property type="project" value="UniProtKB-KW"/>
</dbReference>
<dbReference type="Gene3D" id="1.20.1310.10">
    <property type="entry name" value="Cullin Repeats"/>
    <property type="match status" value="1"/>
</dbReference>
<dbReference type="SUPFAM" id="SSF46785">
    <property type="entry name" value="Winged helix' DNA-binding domain"/>
    <property type="match status" value="1"/>
</dbReference>
<evidence type="ECO:0000256" key="1">
    <source>
        <dbReference type="ARBA" id="ARBA00016068"/>
    </source>
</evidence>
<dbReference type="PANTHER" id="PTHR45957">
    <property type="entry name" value="ANAPHASE-PROMOTING COMPLEX SUBUNIT 2"/>
    <property type="match status" value="1"/>
</dbReference>
<evidence type="ECO:0000256" key="5">
    <source>
        <dbReference type="ARBA" id="ARBA00023306"/>
    </source>
</evidence>
<sequence length="801" mass="92831">MDTNTTKSYWNEIVLAFPILSENDEECTEQCDDEQFLEIKKIIVENKLISFVHGMVMHAIKQDLMSKINDFWLYFIPNDVIELCNHSPHDDVSEEYIGFVKFKYAIDELFNLAQSYIETINRLQMLFESNRINLLKNLNAQICALLHSQLPSDYNTIIYQFYTVALKVFTKDDIIGDKKNTSKEGAFHCNGCGHDLTACRCDDILESFHLTNWQLITIGILEPLAGDVIMDLIHQKIETEVQEITKENFGEHHISALETWIDTNVYNWMKYIYKPKCSMATIIEDTNLAVFMRKLKHLLYESYTRTRIDQLFNIIIEYPDSEPAVIDLSSTLQKTDFKAELCKKLQNALHNRLLHPAVNTIDIITAYTAAIKVLRKIDPCGALLQEVTQPIRAYLRSRKDTVRCVMTTLTEEGHYLTDELVRNENVLDEDDVCEEESMAEWAKWMPDPVDANPSKSSKRFRNSDTVSMLVDIYGTRELFVNEYRALLADRLLTQFMDNIGDEIRYLELLKLRFGDSLLHSCSVMLKDVYDSKRINHHLYSDPTSNLSSNNLNNKLEFPVRAIIVSNQFWPNFKDNFNVELPSVIQEHLDNYTKAFESFKGNRTLNWKPNLGIINIDLELKDKTLNFTVSPIHATIIWHFQEQEEWTINDLSIKMRVPATTLRRRIGFWQNQGLLREKSFDTFTFVEDGIPTTSISGKGNRTSFVGRNSEFVYGDDDDEMESAVASAQDQREEELQVFWSYIVGMLTNLDSLPLDRIHQMLKMFATQGTGVDCSLTQLRLFLDEKVKQHLLIFTGGRYKLSK</sequence>
<feature type="domain" description="Cullin family profile" evidence="7">
    <location>
        <begin position="464"/>
        <end position="669"/>
    </location>
</feature>
<evidence type="ECO:0000256" key="3">
    <source>
        <dbReference type="ARBA" id="ARBA00022776"/>
    </source>
</evidence>
<dbReference type="InterPro" id="IPR036317">
    <property type="entry name" value="Cullin_homology_sf"/>
</dbReference>
<gene>
    <name evidence="8" type="primary">ANAPC2_4</name>
</gene>
<dbReference type="PROSITE" id="PS50069">
    <property type="entry name" value="CULLIN_2"/>
    <property type="match status" value="1"/>
</dbReference>
<dbReference type="GO" id="GO:0006511">
    <property type="term" value="P:ubiquitin-dependent protein catabolic process"/>
    <property type="evidence" value="ECO:0007669"/>
    <property type="project" value="InterPro"/>
</dbReference>
<dbReference type="InterPro" id="IPR014786">
    <property type="entry name" value="ANAPC2_C"/>
</dbReference>
<dbReference type="SMART" id="SM01013">
    <property type="entry name" value="APC2"/>
    <property type="match status" value="1"/>
</dbReference>
<dbReference type="InterPro" id="IPR057975">
    <property type="entry name" value="TPR_ANAPC2"/>
</dbReference>
<evidence type="ECO:0000259" key="7">
    <source>
        <dbReference type="PROSITE" id="PS50069"/>
    </source>
</evidence>
<keyword evidence="4" id="KW-0833">Ubl conjugation pathway</keyword>
<dbReference type="GO" id="GO:0007091">
    <property type="term" value="P:metaphase/anaphase transition of mitotic cell cycle"/>
    <property type="evidence" value="ECO:0007669"/>
    <property type="project" value="TreeGrafter"/>
</dbReference>
<keyword evidence="5" id="KW-0131">Cell cycle</keyword>
<comment type="similarity">
    <text evidence="6">Belongs to the cullin family.</text>
</comment>
<dbReference type="Gene3D" id="3.30.230.130">
    <property type="entry name" value="Cullin, Chain C, Domain 2"/>
    <property type="match status" value="1"/>
</dbReference>
<dbReference type="GO" id="GO:0070979">
    <property type="term" value="P:protein K11-linked ubiquitination"/>
    <property type="evidence" value="ECO:0007669"/>
    <property type="project" value="TreeGrafter"/>
</dbReference>
<dbReference type="Gene3D" id="1.10.10.10">
    <property type="entry name" value="Winged helix-like DNA-binding domain superfamily/Winged helix DNA-binding domain"/>
    <property type="match status" value="1"/>
</dbReference>